<feature type="compositionally biased region" description="Basic and acidic residues" evidence="9">
    <location>
        <begin position="85"/>
        <end position="97"/>
    </location>
</feature>
<dbReference type="STRING" id="43151.W5JWZ5"/>
<organism evidence="10">
    <name type="scientific">Anopheles darlingi</name>
    <name type="common">Mosquito</name>
    <dbReference type="NCBI Taxonomy" id="43151"/>
    <lineage>
        <taxon>Eukaryota</taxon>
        <taxon>Metazoa</taxon>
        <taxon>Ecdysozoa</taxon>
        <taxon>Arthropoda</taxon>
        <taxon>Hexapoda</taxon>
        <taxon>Insecta</taxon>
        <taxon>Pterygota</taxon>
        <taxon>Neoptera</taxon>
        <taxon>Endopterygota</taxon>
        <taxon>Diptera</taxon>
        <taxon>Nematocera</taxon>
        <taxon>Culicoidea</taxon>
        <taxon>Culicidae</taxon>
        <taxon>Anophelinae</taxon>
        <taxon>Anopheles</taxon>
    </lineage>
</organism>
<reference evidence="11" key="4">
    <citation type="submission" date="2015-06" db="UniProtKB">
        <authorList>
            <consortium name="EnsemblMetazoa"/>
        </authorList>
    </citation>
    <scope>IDENTIFICATION</scope>
</reference>
<dbReference type="VEuPathDB" id="VectorBase:ADAC000468"/>
<dbReference type="InterPro" id="IPR026299">
    <property type="entry name" value="MRP-S31"/>
</dbReference>
<dbReference type="FunCoup" id="W5JWZ5">
    <property type="interactions" value="519"/>
</dbReference>
<dbReference type="GO" id="GO:0005763">
    <property type="term" value="C:mitochondrial small ribosomal subunit"/>
    <property type="evidence" value="ECO:0007669"/>
    <property type="project" value="InterPro"/>
</dbReference>
<dbReference type="PANTHER" id="PTHR13231">
    <property type="entry name" value="MITOCHONDRIAL RIBOSOMAL PROTEIN S31"/>
    <property type="match status" value="1"/>
</dbReference>
<dbReference type="AlphaFoldDB" id="W5JWZ5"/>
<feature type="region of interest" description="Disordered" evidence="9">
    <location>
        <begin position="28"/>
        <end position="69"/>
    </location>
</feature>
<evidence type="ECO:0000256" key="7">
    <source>
        <dbReference type="ARBA" id="ARBA00035133"/>
    </source>
</evidence>
<evidence type="ECO:0000256" key="4">
    <source>
        <dbReference type="ARBA" id="ARBA00022980"/>
    </source>
</evidence>
<evidence type="ECO:0000256" key="6">
    <source>
        <dbReference type="ARBA" id="ARBA00023274"/>
    </source>
</evidence>
<comment type="subcellular location">
    <subcellularLocation>
        <location evidence="1">Mitochondrion</location>
    </subcellularLocation>
</comment>
<sequence>MLHIVRGPVLRGRLHKLPDVRAFLLSGSEYSSDSSSPPGDRDDKPKKLQTTAQKKAASTAEEESKKSSAALNRLNELLSMMNTESELKLVKKVDLPRPKGKKVKERKAAAEESDSDSDTEERPRDLAQATRNVANSLGGDPKKTESELLSKLLGSAGASEGGDSLTNIITGMAVDRDAREKASDPTRSTLVKKAIDSKRSKQQQRAVDDAGMKQRSDLSSKDRSDRKRIAKQQKQQQLLQSSPGGPGSVKLFDGEPLGIFTDLASLKDISDKLPTWQKLQERELKLSVTHPPANYFQKMALWTEQGKLWKFPIDNEQGRDEEQRVPFTEHVFLEEHLEPWCPKRGPIRHFMELVCVGLSKNHYITAQEKRDHIAWYRDYFEQKKDLLKEVIVQEAEKAKEIEK</sequence>
<evidence type="ECO:0000256" key="5">
    <source>
        <dbReference type="ARBA" id="ARBA00023128"/>
    </source>
</evidence>
<evidence type="ECO:0000256" key="9">
    <source>
        <dbReference type="SAM" id="MobiDB-lite"/>
    </source>
</evidence>
<keyword evidence="4 10" id="KW-0689">Ribosomal protein</keyword>
<evidence type="ECO:0000313" key="11">
    <source>
        <dbReference type="EnsemblMetazoa" id="ADAC000468-PA"/>
    </source>
</evidence>
<reference evidence="10" key="3">
    <citation type="journal article" date="2013" name="Nucleic Acids Res.">
        <title>The genome of Anopheles darlingi, the main neotropical malaria vector.</title>
        <authorList>
            <person name="Marinotti O."/>
            <person name="Cerqueira G.C."/>
            <person name="de Almeida L.G."/>
            <person name="Ferro M.I."/>
            <person name="Loreto E.L."/>
            <person name="Zaha A."/>
            <person name="Teixeira S.M."/>
            <person name="Wespiser A.R."/>
            <person name="Almeida E Silva A."/>
            <person name="Schlindwein A.D."/>
            <person name="Pacheco A.C."/>
            <person name="Silva A.L."/>
            <person name="Graveley B.R."/>
            <person name="Walenz B.P."/>
            <person name="Lima Bde A."/>
            <person name="Ribeiro C.A."/>
            <person name="Nunes-Silva C.G."/>
            <person name="de Carvalho C.R."/>
            <person name="Soares C.M."/>
            <person name="de Menezes C.B."/>
            <person name="Matiolli C."/>
            <person name="Caffrey D."/>
            <person name="Araujo D.A."/>
            <person name="de Oliveira D.M."/>
            <person name="Golenbock D."/>
            <person name="Grisard E.C."/>
            <person name="Fantinatti-Garboggini F."/>
            <person name="de Carvalho F.M."/>
            <person name="Barcellos F.G."/>
            <person name="Prosdocimi F."/>
            <person name="May G."/>
            <person name="Azevedo Junior G.M."/>
            <person name="Guimaraes G.M."/>
            <person name="Goldman G.H."/>
            <person name="Padilha I.Q."/>
            <person name="Batista Jda S."/>
            <person name="Ferro J.A."/>
            <person name="Ribeiro J.M."/>
            <person name="Fietto J.L."/>
            <person name="Dabbas K.M."/>
            <person name="Cerdeira L."/>
            <person name="Agnez-Lima L.F."/>
            <person name="Brocchi M."/>
            <person name="de Carvalho M.O."/>
            <person name="Teixeira Mde M."/>
            <person name="Diniz Maia Mde M."/>
            <person name="Goldman M.H."/>
            <person name="Cruz Schneider M.P."/>
            <person name="Felipe M.S."/>
            <person name="Hungria M."/>
            <person name="Nicolas M.F."/>
            <person name="Pereira M."/>
            <person name="Montes M.A."/>
            <person name="Cantao M.E."/>
            <person name="Vincentz M."/>
            <person name="Rafael M.S."/>
            <person name="Silverman N."/>
            <person name="Stoco P.H."/>
            <person name="Souza R.C."/>
            <person name="Vicentini R."/>
            <person name="Gazzinelli R.T."/>
            <person name="Neves Rde O."/>
            <person name="Silva R."/>
            <person name="Astolfi-Filho S."/>
            <person name="Maciel T.E."/>
            <person name="Urmenyi T.P."/>
            <person name="Tadei W.P."/>
            <person name="Camargo E.P."/>
            <person name="de Vasconcelos A.T."/>
        </authorList>
    </citation>
    <scope>NUCLEOTIDE SEQUENCE</scope>
</reference>
<comment type="similarity">
    <text evidence="2">Belongs to the mitochondrion-specific ribosomal protein mS31 family.</text>
</comment>
<protein>
    <recommendedName>
        <fullName evidence="7">Small ribosomal subunit protein mS31</fullName>
    </recommendedName>
    <alternativeName>
        <fullName evidence="8">28S ribosomal protein S31, mitochondrial</fullName>
    </alternativeName>
</protein>
<accession>W5JWZ5</accession>
<feature type="compositionally biased region" description="Basic and acidic residues" evidence="9">
    <location>
        <begin position="174"/>
        <end position="184"/>
    </location>
</feature>
<feature type="compositionally biased region" description="Low complexity" evidence="9">
    <location>
        <begin position="232"/>
        <end position="243"/>
    </location>
</feature>
<feature type="region of interest" description="Disordered" evidence="9">
    <location>
        <begin position="173"/>
        <end position="251"/>
    </location>
</feature>
<evidence type="ECO:0000256" key="1">
    <source>
        <dbReference type="ARBA" id="ARBA00004173"/>
    </source>
</evidence>
<keyword evidence="6" id="KW-0687">Ribonucleoprotein</keyword>
<dbReference type="PANTHER" id="PTHR13231:SF3">
    <property type="entry name" value="SMALL RIBOSOMAL SUBUNIT PROTEIN MS31"/>
    <property type="match status" value="1"/>
</dbReference>
<dbReference type="EnsemblMetazoa" id="ADAC000468-RA">
    <property type="protein sequence ID" value="ADAC000468-PA"/>
    <property type="gene ID" value="ADAC000468"/>
</dbReference>
<proteinExistence type="inferred from homology"/>
<evidence type="ECO:0000256" key="2">
    <source>
        <dbReference type="ARBA" id="ARBA00011057"/>
    </source>
</evidence>
<evidence type="ECO:0000313" key="10">
    <source>
        <dbReference type="EMBL" id="ETN67714.1"/>
    </source>
</evidence>
<reference evidence="10 12" key="1">
    <citation type="journal article" date="2010" name="BMC Genomics">
        <title>Combination of measures distinguishes pre-miRNAs from other stem-loops in the genome of the newly sequenced Anopheles darlingi.</title>
        <authorList>
            <person name="Mendes N.D."/>
            <person name="Freitas A.T."/>
            <person name="Vasconcelos A.T."/>
            <person name="Sagot M.F."/>
        </authorList>
    </citation>
    <scope>NUCLEOTIDE SEQUENCE</scope>
</reference>
<dbReference type="GO" id="GO:0003735">
    <property type="term" value="F:structural constituent of ribosome"/>
    <property type="evidence" value="ECO:0007669"/>
    <property type="project" value="InterPro"/>
</dbReference>
<evidence type="ECO:0000256" key="8">
    <source>
        <dbReference type="ARBA" id="ARBA00035363"/>
    </source>
</evidence>
<dbReference type="OMA" id="EGYDNYP"/>
<dbReference type="Pfam" id="PF15433">
    <property type="entry name" value="MRP-S31"/>
    <property type="match status" value="1"/>
</dbReference>
<reference evidence="10" key="2">
    <citation type="submission" date="2010-05" db="EMBL/GenBank/DDBJ databases">
        <authorList>
            <person name="Almeida L.G."/>
            <person name="Nicolas M.F."/>
            <person name="Souza R.C."/>
            <person name="Vasconcelos A.T.R."/>
        </authorList>
    </citation>
    <scope>NUCLEOTIDE SEQUENCE</scope>
</reference>
<feature type="compositionally biased region" description="Low complexity" evidence="9">
    <location>
        <begin position="28"/>
        <end position="38"/>
    </location>
</feature>
<dbReference type="Proteomes" id="UP000000673">
    <property type="component" value="Unassembled WGS sequence"/>
</dbReference>
<feature type="region of interest" description="Disordered" evidence="9">
    <location>
        <begin position="82"/>
        <end position="148"/>
    </location>
</feature>
<keyword evidence="12" id="KW-1185">Reference proteome</keyword>
<dbReference type="VEuPathDB" id="VectorBase:ADAR2_011150"/>
<keyword evidence="3" id="KW-0809">Transit peptide</keyword>
<name>W5JWZ5_ANODA</name>
<evidence type="ECO:0000313" key="12">
    <source>
        <dbReference type="Proteomes" id="UP000000673"/>
    </source>
</evidence>
<dbReference type="HOGENOM" id="CLU_052666_1_0_1"/>
<dbReference type="eggNOG" id="ENOG502QSX9">
    <property type="taxonomic scope" value="Eukaryota"/>
</dbReference>
<gene>
    <name evidence="10" type="ORF">AND_000468</name>
</gene>
<feature type="compositionally biased region" description="Basic and acidic residues" evidence="9">
    <location>
        <begin position="206"/>
        <end position="227"/>
    </location>
</feature>
<evidence type="ECO:0000256" key="3">
    <source>
        <dbReference type="ARBA" id="ARBA00022946"/>
    </source>
</evidence>
<feature type="compositionally biased region" description="Low complexity" evidence="9">
    <location>
        <begin position="48"/>
        <end position="59"/>
    </location>
</feature>
<keyword evidence="5" id="KW-0496">Mitochondrion</keyword>
<dbReference type="EMBL" id="ADMH02000120">
    <property type="protein sequence ID" value="ETN67714.1"/>
    <property type="molecule type" value="Genomic_DNA"/>
</dbReference>